<reference evidence="1" key="1">
    <citation type="submission" date="2023-01" db="EMBL/GenBank/DDBJ databases">
        <title>Complete genome sequence of Planctobacterium marinum strain Dej080120_11.</title>
        <authorList>
            <person name="Ueki S."/>
            <person name="Maruyama F."/>
        </authorList>
    </citation>
    <scope>NUCLEOTIDE SEQUENCE</scope>
    <source>
        <strain evidence="1">Dej080120_11</strain>
    </source>
</reference>
<dbReference type="RefSeq" id="WP_338291372.1">
    <property type="nucleotide sequence ID" value="NZ_AP027272.1"/>
</dbReference>
<dbReference type="AlphaFoldDB" id="A0AA48KQT7"/>
<accession>A0AA48KQT7</accession>
<gene>
    <name evidence="1" type="ORF">MACH26_09230</name>
</gene>
<organism evidence="1 2">
    <name type="scientific">Planctobacterium marinum</name>
    <dbReference type="NCBI Taxonomy" id="1631968"/>
    <lineage>
        <taxon>Bacteria</taxon>
        <taxon>Pseudomonadati</taxon>
        <taxon>Pseudomonadota</taxon>
        <taxon>Gammaproteobacteria</taxon>
        <taxon>Alteromonadales</taxon>
        <taxon>Alteromonadaceae</taxon>
        <taxon>Planctobacterium</taxon>
    </lineage>
</organism>
<evidence type="ECO:0000313" key="2">
    <source>
        <dbReference type="Proteomes" id="UP001333710"/>
    </source>
</evidence>
<protein>
    <submittedName>
        <fullName evidence="1">Uncharacterized protein</fullName>
    </submittedName>
</protein>
<name>A0AA48KQT7_9ALTE</name>
<evidence type="ECO:0000313" key="1">
    <source>
        <dbReference type="EMBL" id="BDX05402.1"/>
    </source>
</evidence>
<dbReference type="KEGG" id="pmaw:MACH26_09230"/>
<dbReference type="EMBL" id="AP027272">
    <property type="protein sequence ID" value="BDX05402.1"/>
    <property type="molecule type" value="Genomic_DNA"/>
</dbReference>
<proteinExistence type="predicted"/>
<keyword evidence="2" id="KW-1185">Reference proteome</keyword>
<sequence length="459" mass="53324">MKNIIFGLLSREYAPKDTTYKKLRELTIAWSRYRYQGEIIEGATVDDIMAKACRTDARFCLIQAAGHIIDERWYLSNWDKQGFYDSIDALSQEDNFLVAAESNRPKTEALNTDCLLVNQEKYRELGKPAFTGNDSDISGDNWIAQSHENNLTLPTLGDNINHCRFYLDELEQPTQLLTSLFGQPLNHASFSFDEHSPQQRFIEKINSQINNAKNGVFLFNIENYGEIDPQHLAQPLEALFSVAAGFKPYRILLEKGFTQDTQVLFFDYSQSALDIKKHMIEHWDGEDFPGYIAQLFKTFCHPDVFYQLWDGTTPDNVDWSDITWMWQQELQKWGGAENFKAHWQVCRGLPHQFLCCDLLNNRQPLLNKLAEFKRSYLWWSNAFFTIYSHWHFDADVRKQHYIDWLQSLQSVAPNCEISGADHNNAAVNGLTVSEYVKQFESTSCDQLHPQQINKISMQF</sequence>
<dbReference type="Proteomes" id="UP001333710">
    <property type="component" value="Chromosome"/>
</dbReference>